<dbReference type="Pfam" id="PF12146">
    <property type="entry name" value="Hydrolase_4"/>
    <property type="match status" value="1"/>
</dbReference>
<organism evidence="3 4">
    <name type="scientific">Angomonas deanei</name>
    <dbReference type="NCBI Taxonomy" id="59799"/>
    <lineage>
        <taxon>Eukaryota</taxon>
        <taxon>Discoba</taxon>
        <taxon>Euglenozoa</taxon>
        <taxon>Kinetoplastea</taxon>
        <taxon>Metakinetoplastina</taxon>
        <taxon>Trypanosomatida</taxon>
        <taxon>Trypanosomatidae</taxon>
        <taxon>Strigomonadinae</taxon>
        <taxon>Angomonas</taxon>
    </lineage>
</organism>
<feature type="transmembrane region" description="Helical" evidence="1">
    <location>
        <begin position="113"/>
        <end position="132"/>
    </location>
</feature>
<evidence type="ECO:0000313" key="3">
    <source>
        <dbReference type="EMBL" id="CAD2222516.1"/>
    </source>
</evidence>
<dbReference type="PANTHER" id="PTHR12277">
    <property type="entry name" value="ALPHA/BETA HYDROLASE DOMAIN-CONTAINING PROTEIN"/>
    <property type="match status" value="1"/>
</dbReference>
<dbReference type="GO" id="GO:0004177">
    <property type="term" value="F:aminopeptidase activity"/>
    <property type="evidence" value="ECO:0007669"/>
    <property type="project" value="UniProtKB-KW"/>
</dbReference>
<keyword evidence="3" id="KW-0031">Aminopeptidase</keyword>
<dbReference type="EMBL" id="LR877170">
    <property type="protein sequence ID" value="CAD2222516.1"/>
    <property type="molecule type" value="Genomic_DNA"/>
</dbReference>
<dbReference type="InterPro" id="IPR029058">
    <property type="entry name" value="AB_hydrolase_fold"/>
</dbReference>
<dbReference type="SUPFAM" id="SSF53474">
    <property type="entry name" value="alpha/beta-Hydrolases"/>
    <property type="match status" value="1"/>
</dbReference>
<reference evidence="3 4" key="1">
    <citation type="submission" date="2020-08" db="EMBL/GenBank/DDBJ databases">
        <authorList>
            <person name="Newling K."/>
            <person name="Davey J."/>
            <person name="Forrester S."/>
        </authorList>
    </citation>
    <scope>NUCLEOTIDE SEQUENCE [LARGE SCALE GENOMIC DNA]</scope>
    <source>
        <strain evidence="4">Crithidia deanei Carvalho (ATCC PRA-265)</strain>
    </source>
</reference>
<dbReference type="Gene3D" id="3.40.50.1820">
    <property type="entry name" value="alpha/beta hydrolase"/>
    <property type="match status" value="1"/>
</dbReference>
<evidence type="ECO:0000313" key="4">
    <source>
        <dbReference type="Proteomes" id="UP000515908"/>
    </source>
</evidence>
<dbReference type="PANTHER" id="PTHR12277:SF81">
    <property type="entry name" value="PROTEIN ABHD13"/>
    <property type="match status" value="1"/>
</dbReference>
<keyword evidence="3" id="KW-0645">Protease</keyword>
<evidence type="ECO:0000256" key="1">
    <source>
        <dbReference type="SAM" id="Phobius"/>
    </source>
</evidence>
<dbReference type="AlphaFoldDB" id="A0A7G2CRU9"/>
<protein>
    <submittedName>
        <fullName evidence="3">Chlamydia CHLPS protein (DUF818)/Serine aminopeptidase, S33, putative</fullName>
    </submittedName>
</protein>
<evidence type="ECO:0000259" key="2">
    <source>
        <dbReference type="Pfam" id="PF12146"/>
    </source>
</evidence>
<dbReference type="VEuPathDB" id="TriTrypDB:ADEAN_001006000"/>
<keyword evidence="3" id="KW-0378">Hydrolase</keyword>
<keyword evidence="1" id="KW-0472">Membrane</keyword>
<keyword evidence="4" id="KW-1185">Reference proteome</keyword>
<dbReference type="Proteomes" id="UP000515908">
    <property type="component" value="Chromosome 26"/>
</dbReference>
<keyword evidence="1" id="KW-0812">Transmembrane</keyword>
<feature type="domain" description="Serine aminopeptidase S33" evidence="2">
    <location>
        <begin position="214"/>
        <end position="278"/>
    </location>
</feature>
<dbReference type="InterPro" id="IPR022742">
    <property type="entry name" value="Hydrolase_4"/>
</dbReference>
<feature type="transmembrane region" description="Helical" evidence="1">
    <location>
        <begin position="74"/>
        <end position="93"/>
    </location>
</feature>
<keyword evidence="1" id="KW-1133">Transmembrane helix</keyword>
<gene>
    <name evidence="3" type="ORF">ADEAN_001006000</name>
</gene>
<sequence>MLDILLAALSVIVNFKGVRLLPQGVECAAPALGWLCSAVLLRARSTRFFVAALTVQSIGAALCARNQYTKKSLLALRMFYLPLCSSFLSLGLGHLMPRVSPYALSTALISQSWAALGGLVVLMCYPATIFNITETQEIREARFASATRLLESCDMSVHRHLISSTITGRHIDSVTVRRRQRTDRWVVYVGGNAEIFEDTVDDVGTMGDQIKSNFILLNPRGIGRSTGFVSQVSDLVEDTAAVVKHYVETESIDQRKLLFIGHSIGGGIAAEVVAKCFPDASLVLDRTFSSLSDAAVCFSPLTPWLTKIVIPVLIGDLKTMEHWEKINHKRKVIIFSKRDEILKFDACSPARLSLDENTDLIELHGQNVASWHNCPFKSFREKDEIYAKINEFTSS</sequence>
<accession>A0A7G2CRU9</accession>
<proteinExistence type="predicted"/>
<name>A0A7G2CRU9_9TRYP</name>